<evidence type="ECO:0000256" key="7">
    <source>
        <dbReference type="ARBA" id="ARBA00023180"/>
    </source>
</evidence>
<evidence type="ECO:0000313" key="11">
    <source>
        <dbReference type="Proteomes" id="UP000691718"/>
    </source>
</evidence>
<dbReference type="AlphaFoldDB" id="A0A8S3Y7Y5"/>
<keyword evidence="11" id="KW-1185">Reference proteome</keyword>
<proteinExistence type="predicted"/>
<dbReference type="EMBL" id="CAJQZP010001486">
    <property type="protein sequence ID" value="CAG5050022.1"/>
    <property type="molecule type" value="Genomic_DNA"/>
</dbReference>
<keyword evidence="9" id="KW-0732">Signal</keyword>
<gene>
    <name evidence="10" type="ORF">PAPOLLO_LOCUS24662</name>
</gene>
<keyword evidence="3 8" id="KW-0812">Transmembrane</keyword>
<evidence type="ECO:0000256" key="3">
    <source>
        <dbReference type="ARBA" id="ARBA00022692"/>
    </source>
</evidence>
<evidence type="ECO:0000256" key="1">
    <source>
        <dbReference type="ARBA" id="ARBA00004651"/>
    </source>
</evidence>
<keyword evidence="5 8" id="KW-0472">Membrane</keyword>
<accession>A0A8S3Y7Y5</accession>
<sequence>MVLILTVPVTVNSLLCDVTKVAWKNDVGNIIVINTYAGHNSKTMTTYIPFSQGKCGNYNPITLTESESKYFIRKYKNFQGCPVRITILQYVPYTIFMTNNGRVVHISGIDGNILNLLLERLNASMDIVASADHGGPGNFTNGSATGSFGDLVNNLADIMAPAIMLHFNRYSAAQISYAYNALHIVWCVPKRREIYAWAKVFLPFYTTTTPLLTLSLLLLIGRVKFVLWLGKTKRSSRRLIRAIVFKILGLLLGQPIKFVTGHWLINSIFVLWIWFCLIVRVVYQSDLIERFEKKVLEPPLNTIEKALSNVEGHGGLSGFIEFYRNTCIEKNYQPLTFKDLPVYIKRVGSGKRFLLGTDVLLIKYYNQEVQIIDDHVIWIPVCFYMRPRWPAANEVKNLIAKVAESGFLDKIKRDYQSKWSKIKLSNQGNAVPLRLSSLSALFFGLIMWYFACTVVLGIEILYDKYKLKSK</sequence>
<feature type="signal peptide" evidence="9">
    <location>
        <begin position="1"/>
        <end position="16"/>
    </location>
</feature>
<feature type="transmembrane region" description="Helical" evidence="8">
    <location>
        <begin position="239"/>
        <end position="256"/>
    </location>
</feature>
<dbReference type="InterPro" id="IPR052192">
    <property type="entry name" value="Insect_Ionotropic_Sensory_Rcpt"/>
</dbReference>
<keyword evidence="7" id="KW-0325">Glycoprotein</keyword>
<evidence type="ECO:0000256" key="9">
    <source>
        <dbReference type="SAM" id="SignalP"/>
    </source>
</evidence>
<evidence type="ECO:0000256" key="2">
    <source>
        <dbReference type="ARBA" id="ARBA00022475"/>
    </source>
</evidence>
<evidence type="ECO:0000256" key="4">
    <source>
        <dbReference type="ARBA" id="ARBA00022989"/>
    </source>
</evidence>
<keyword evidence="4 8" id="KW-1133">Transmembrane helix</keyword>
<dbReference type="PANTHER" id="PTHR42643:SF30">
    <property type="entry name" value="IONOTROPIC RECEPTOR 40A-RELATED"/>
    <property type="match status" value="1"/>
</dbReference>
<evidence type="ECO:0000256" key="8">
    <source>
        <dbReference type="SAM" id="Phobius"/>
    </source>
</evidence>
<feature type="transmembrane region" description="Helical" evidence="8">
    <location>
        <begin position="262"/>
        <end position="283"/>
    </location>
</feature>
<feature type="chain" id="PRO_5035718485" evidence="9">
    <location>
        <begin position="17"/>
        <end position="470"/>
    </location>
</feature>
<dbReference type="OrthoDB" id="7687957at2759"/>
<dbReference type="Proteomes" id="UP000691718">
    <property type="component" value="Unassembled WGS sequence"/>
</dbReference>
<evidence type="ECO:0000256" key="6">
    <source>
        <dbReference type="ARBA" id="ARBA00023170"/>
    </source>
</evidence>
<organism evidence="10 11">
    <name type="scientific">Parnassius apollo</name>
    <name type="common">Apollo butterfly</name>
    <name type="synonym">Papilio apollo</name>
    <dbReference type="NCBI Taxonomy" id="110799"/>
    <lineage>
        <taxon>Eukaryota</taxon>
        <taxon>Metazoa</taxon>
        <taxon>Ecdysozoa</taxon>
        <taxon>Arthropoda</taxon>
        <taxon>Hexapoda</taxon>
        <taxon>Insecta</taxon>
        <taxon>Pterygota</taxon>
        <taxon>Neoptera</taxon>
        <taxon>Endopterygota</taxon>
        <taxon>Lepidoptera</taxon>
        <taxon>Glossata</taxon>
        <taxon>Ditrysia</taxon>
        <taxon>Papilionoidea</taxon>
        <taxon>Papilionidae</taxon>
        <taxon>Parnassiinae</taxon>
        <taxon>Parnassini</taxon>
        <taxon>Parnassius</taxon>
        <taxon>Parnassius</taxon>
    </lineage>
</organism>
<feature type="transmembrane region" description="Helical" evidence="8">
    <location>
        <begin position="194"/>
        <end position="219"/>
    </location>
</feature>
<reference evidence="10" key="1">
    <citation type="submission" date="2021-04" db="EMBL/GenBank/DDBJ databases">
        <authorList>
            <person name="Tunstrom K."/>
        </authorList>
    </citation>
    <scope>NUCLEOTIDE SEQUENCE</scope>
</reference>
<protein>
    <submittedName>
        <fullName evidence="10">(apollo) hypothetical protein</fullName>
    </submittedName>
</protein>
<evidence type="ECO:0000256" key="5">
    <source>
        <dbReference type="ARBA" id="ARBA00023136"/>
    </source>
</evidence>
<evidence type="ECO:0000313" key="10">
    <source>
        <dbReference type="EMBL" id="CAG5050022.1"/>
    </source>
</evidence>
<dbReference type="PANTHER" id="PTHR42643">
    <property type="entry name" value="IONOTROPIC RECEPTOR 20A-RELATED"/>
    <property type="match status" value="1"/>
</dbReference>
<comment type="subcellular location">
    <subcellularLocation>
        <location evidence="1">Cell membrane</location>
        <topology evidence="1">Multi-pass membrane protein</topology>
    </subcellularLocation>
</comment>
<keyword evidence="6" id="KW-0675">Receptor</keyword>
<comment type="caution">
    <text evidence="10">The sequence shown here is derived from an EMBL/GenBank/DDBJ whole genome shotgun (WGS) entry which is preliminary data.</text>
</comment>
<name>A0A8S3Y7Y5_PARAO</name>
<feature type="transmembrane region" description="Helical" evidence="8">
    <location>
        <begin position="440"/>
        <end position="462"/>
    </location>
</feature>
<keyword evidence="2" id="KW-1003">Cell membrane</keyword>
<dbReference type="GO" id="GO:0005886">
    <property type="term" value="C:plasma membrane"/>
    <property type="evidence" value="ECO:0007669"/>
    <property type="project" value="UniProtKB-SubCell"/>
</dbReference>